<dbReference type="GO" id="GO:0000428">
    <property type="term" value="C:DNA-directed RNA polymerase complex"/>
    <property type="evidence" value="ECO:0007669"/>
    <property type="project" value="UniProtKB-KW"/>
</dbReference>
<dbReference type="InterPro" id="IPR013324">
    <property type="entry name" value="RNA_pol_sigma_r3/r4-like"/>
</dbReference>
<evidence type="ECO:0000313" key="2">
    <source>
        <dbReference type="Proteomes" id="UP001230220"/>
    </source>
</evidence>
<sequence>MSSYIESLDRKETIKKAKKRMQHFSDLYRLLCAGYQIPGVSYGSDVQSNGYSNHSQKILHQIEKKDERYAEIEEVLTAMDRLNDKEGEVLFLKYIVMLSNDRIIETMQVSEYSVFKLLREAYFSIAILLQLEVKCEHQ</sequence>
<dbReference type="Proteomes" id="UP001230220">
    <property type="component" value="Unassembled WGS sequence"/>
</dbReference>
<organism evidence="1 2">
    <name type="scientific">Breznakia pachnodae</name>
    <dbReference type="NCBI Taxonomy" id="265178"/>
    <lineage>
        <taxon>Bacteria</taxon>
        <taxon>Bacillati</taxon>
        <taxon>Bacillota</taxon>
        <taxon>Erysipelotrichia</taxon>
        <taxon>Erysipelotrichales</taxon>
        <taxon>Erysipelotrichaceae</taxon>
        <taxon>Breznakia</taxon>
    </lineage>
</organism>
<reference evidence="1 2" key="1">
    <citation type="submission" date="2023-07" db="EMBL/GenBank/DDBJ databases">
        <title>Genomic Encyclopedia of Type Strains, Phase IV (KMG-IV): sequencing the most valuable type-strain genomes for metagenomic binning, comparative biology and taxonomic classification.</title>
        <authorList>
            <person name="Goeker M."/>
        </authorList>
    </citation>
    <scope>NUCLEOTIDE SEQUENCE [LARGE SCALE GENOMIC DNA]</scope>
    <source>
        <strain evidence="1 2">DSM 16784</strain>
    </source>
</reference>
<protein>
    <submittedName>
        <fullName evidence="1">DNA-directed RNA polymerase specialized sigma subunit</fullName>
    </submittedName>
</protein>
<dbReference type="Gene3D" id="1.10.10.10">
    <property type="entry name" value="Winged helix-like DNA-binding domain superfamily/Winged helix DNA-binding domain"/>
    <property type="match status" value="1"/>
</dbReference>
<dbReference type="RefSeq" id="WP_307410148.1">
    <property type="nucleotide sequence ID" value="NZ_JAUSUR010000007.1"/>
</dbReference>
<dbReference type="InterPro" id="IPR036388">
    <property type="entry name" value="WH-like_DNA-bd_sf"/>
</dbReference>
<accession>A0ABU0E6F5</accession>
<evidence type="ECO:0000313" key="1">
    <source>
        <dbReference type="EMBL" id="MDQ0362484.1"/>
    </source>
</evidence>
<dbReference type="SUPFAM" id="SSF88659">
    <property type="entry name" value="Sigma3 and sigma4 domains of RNA polymerase sigma factors"/>
    <property type="match status" value="1"/>
</dbReference>
<comment type="caution">
    <text evidence="1">The sequence shown here is derived from an EMBL/GenBank/DDBJ whole genome shotgun (WGS) entry which is preliminary data.</text>
</comment>
<gene>
    <name evidence="1" type="ORF">J2S15_003238</name>
</gene>
<keyword evidence="1" id="KW-0240">DNA-directed RNA polymerase</keyword>
<keyword evidence="2" id="KW-1185">Reference proteome</keyword>
<dbReference type="EMBL" id="JAUSUR010000007">
    <property type="protein sequence ID" value="MDQ0362484.1"/>
    <property type="molecule type" value="Genomic_DNA"/>
</dbReference>
<name>A0ABU0E6F5_9FIRM</name>
<keyword evidence="1" id="KW-0804">Transcription</keyword>
<proteinExistence type="predicted"/>